<sequence length="125" mass="13679">MEVPEGAEPVSQRWIKAAAIVEAQLEDVLAARGARLQYRWVDDALIELRVVQTPMPMSVMLAHPSLSQHLDRAISTLFGEPSVFYVHGSDIRACPQRLATTVDGWIGPLALSQGFCRPVSTAPLT</sequence>
<proteinExistence type="predicted"/>
<dbReference type="EMBL" id="JRVJ01000003">
    <property type="protein sequence ID" value="KGM19175.1"/>
    <property type="molecule type" value="Genomic_DNA"/>
</dbReference>
<evidence type="ECO:0000313" key="1">
    <source>
        <dbReference type="EMBL" id="KGM19175.1"/>
    </source>
</evidence>
<dbReference type="GeneID" id="300552577"/>
<gene>
    <name evidence="1" type="ORF">MA47_03315</name>
</gene>
<reference evidence="1 2" key="1">
    <citation type="submission" date="2014-10" db="EMBL/GenBank/DDBJ databases">
        <title>Whole Genome sequence of Corynebacterium auriscanis strain CIP 106629.</title>
        <authorList>
            <person name="Hassan S.S."/>
            <person name="Jamal S.B."/>
            <person name="Tiwari S."/>
            <person name="Oliveira L.D.C."/>
            <person name="Souza F."/>
            <person name="Mariano D.C."/>
            <person name="Almeida S."/>
            <person name="Dorella F."/>
            <person name="Pereira F."/>
            <person name="Carvalho A."/>
            <person name="Leal C.A."/>
            <person name="Soares S.D.C."/>
            <person name="Figueiredo H.C."/>
            <person name="Silva A."/>
            <person name="Azevedo V.A."/>
        </authorList>
    </citation>
    <scope>NUCLEOTIDE SEQUENCE [LARGE SCALE GENOMIC DNA]</scope>
    <source>
        <strain evidence="1 2">CIP 106629</strain>
    </source>
</reference>
<dbReference type="RefSeq" id="WP_035113386.1">
    <property type="nucleotide sequence ID" value="NZ_CP047046.1"/>
</dbReference>
<keyword evidence="2" id="KW-1185">Reference proteome</keyword>
<accession>A0A0A2DIY8</accession>
<dbReference type="Proteomes" id="UP000030145">
    <property type="component" value="Unassembled WGS sequence"/>
</dbReference>
<protein>
    <submittedName>
        <fullName evidence="1">Uncharacterized protein</fullName>
    </submittedName>
</protein>
<comment type="caution">
    <text evidence="1">The sequence shown here is derived from an EMBL/GenBank/DDBJ whole genome shotgun (WGS) entry which is preliminary data.</text>
</comment>
<dbReference type="AlphaFoldDB" id="A0A0A2DIY8"/>
<name>A0A0A2DIY8_9CORY</name>
<evidence type="ECO:0000313" key="2">
    <source>
        <dbReference type="Proteomes" id="UP000030145"/>
    </source>
</evidence>
<organism evidence="1 2">
    <name type="scientific">Corynebacterium auriscanis</name>
    <dbReference type="NCBI Taxonomy" id="99807"/>
    <lineage>
        <taxon>Bacteria</taxon>
        <taxon>Bacillati</taxon>
        <taxon>Actinomycetota</taxon>
        <taxon>Actinomycetes</taxon>
        <taxon>Mycobacteriales</taxon>
        <taxon>Corynebacteriaceae</taxon>
        <taxon>Corynebacterium</taxon>
    </lineage>
</organism>